<feature type="region of interest" description="Disordered" evidence="5">
    <location>
        <begin position="461"/>
        <end position="492"/>
    </location>
</feature>
<evidence type="ECO:0000256" key="4">
    <source>
        <dbReference type="PROSITE-ProRule" id="PRU00266"/>
    </source>
</evidence>
<reference evidence="7" key="1">
    <citation type="journal article" date="2023" name="GigaByte">
        <title>Genome assembly of the bearded iris, Iris pallida Lam.</title>
        <authorList>
            <person name="Bruccoleri R.E."/>
            <person name="Oakeley E.J."/>
            <person name="Faust A.M.E."/>
            <person name="Altorfer M."/>
            <person name="Dessus-Babus S."/>
            <person name="Burckhardt D."/>
            <person name="Oertli M."/>
            <person name="Naumann U."/>
            <person name="Petersen F."/>
            <person name="Wong J."/>
        </authorList>
    </citation>
    <scope>NUCLEOTIDE SEQUENCE</scope>
    <source>
        <strain evidence="7">GSM-AAB239-AS_SAM_17_03QT</strain>
    </source>
</reference>
<dbReference type="EMBL" id="JANAVB010028196">
    <property type="protein sequence ID" value="KAJ6816577.1"/>
    <property type="molecule type" value="Genomic_DNA"/>
</dbReference>
<dbReference type="InterPro" id="IPR044451">
    <property type="entry name" value="AtDRB-like_DSRM_2"/>
</dbReference>
<feature type="compositionally biased region" description="Basic and acidic residues" evidence="5">
    <location>
        <begin position="343"/>
        <end position="358"/>
    </location>
</feature>
<feature type="region of interest" description="Disordered" evidence="5">
    <location>
        <begin position="541"/>
        <end position="570"/>
    </location>
</feature>
<feature type="compositionally biased region" description="Polar residues" evidence="5">
    <location>
        <begin position="367"/>
        <end position="388"/>
    </location>
</feature>
<proteinExistence type="predicted"/>
<evidence type="ECO:0000256" key="5">
    <source>
        <dbReference type="SAM" id="MobiDB-lite"/>
    </source>
</evidence>
<dbReference type="InterPro" id="IPR014720">
    <property type="entry name" value="dsRBD_dom"/>
</dbReference>
<sequence>MYKNQLQELAQRSCFNLPSYACIREGPDHAPRFKATVNFNGEVFESPTFCTTLRQAEHSAAEVALSTLSKRGPSRSLAARVLDETGVYKNLLQETAHRAGLKLPVYTTVRSGPGHTPIFSCTVELAGMSFDGEPAKTKKQAQKNAAMAAWAALKQLPHLGPSSSSSASESECNDEQEQVAVSRLLASLHQSEGNKPSPRSSDRQHVGQRTPVPILRDSNQTSRHSYYPTPCYSWIYPSFSPEAAMYQIWQQAHTSQQQNHLLTVPASPLPPDPRFLPIPQSMFQPAQGQFYQEIGQNSISPIPCRNELTSTTTLPPTYFSDYSLPGPAKSQSISQVTIQEIREEKSQGEGKEWIHTGRSDAGAGPSTPKTINVQSDPLSVSNASSNRGTDIALKGFNAGHESSESNNIQEKQVDSQRKPFECMTASSIWPRPTSPSHAQHPHLFNMTRPVIGAHFLPLVDSSHSRGSRPNAMSATMRTGPGSEVLRPQVSSMAAPVRIRSAATVCSARPRAMNQSTRVPPTNFMAPAVHIRTVVPVCSAPPLRASDSTQKKDQEVDDTTAVNSNFDRLQI</sequence>
<keyword evidence="1" id="KW-0677">Repeat</keyword>
<evidence type="ECO:0000256" key="2">
    <source>
        <dbReference type="ARBA" id="ARBA00022884"/>
    </source>
</evidence>
<evidence type="ECO:0000256" key="3">
    <source>
        <dbReference type="ARBA" id="ARBA00037597"/>
    </source>
</evidence>
<dbReference type="InterPro" id="IPR044450">
    <property type="entry name" value="AtDRB-like_DSRM_1"/>
</dbReference>
<feature type="compositionally biased region" description="Polar residues" evidence="5">
    <location>
        <begin position="188"/>
        <end position="199"/>
    </location>
</feature>
<keyword evidence="2 4" id="KW-0694">RNA-binding</keyword>
<feature type="domain" description="DRBM" evidence="6">
    <location>
        <begin position="1"/>
        <end position="70"/>
    </location>
</feature>
<dbReference type="AlphaFoldDB" id="A0AAX6FJF8"/>
<dbReference type="SUPFAM" id="SSF54768">
    <property type="entry name" value="dsRNA-binding domain-like"/>
    <property type="match status" value="2"/>
</dbReference>
<dbReference type="Gene3D" id="3.30.160.20">
    <property type="match status" value="2"/>
</dbReference>
<dbReference type="Pfam" id="PF00035">
    <property type="entry name" value="dsrm"/>
    <property type="match status" value="2"/>
</dbReference>
<reference evidence="7" key="2">
    <citation type="submission" date="2023-04" db="EMBL/GenBank/DDBJ databases">
        <authorList>
            <person name="Bruccoleri R.E."/>
            <person name="Oakeley E.J."/>
            <person name="Faust A.-M."/>
            <person name="Dessus-Babus S."/>
            <person name="Altorfer M."/>
            <person name="Burckhardt D."/>
            <person name="Oertli M."/>
            <person name="Naumann U."/>
            <person name="Petersen F."/>
            <person name="Wong J."/>
        </authorList>
    </citation>
    <scope>NUCLEOTIDE SEQUENCE</scope>
    <source>
        <strain evidence="7">GSM-AAB239-AS_SAM_17_03QT</strain>
        <tissue evidence="7">Leaf</tissue>
    </source>
</reference>
<feature type="region of interest" description="Disordered" evidence="5">
    <location>
        <begin position="343"/>
        <end position="418"/>
    </location>
</feature>
<name>A0AAX6FJF8_IRIPA</name>
<feature type="region of interest" description="Disordered" evidence="5">
    <location>
        <begin position="159"/>
        <end position="178"/>
    </location>
</feature>
<dbReference type="PANTHER" id="PTHR46031:SF26">
    <property type="entry name" value="DOUBLE-STRANDED RNA-BINDING PROTEIN 2"/>
    <property type="match status" value="1"/>
</dbReference>
<keyword evidence="8" id="KW-1185">Reference proteome</keyword>
<dbReference type="CDD" id="cd19907">
    <property type="entry name" value="DSRM_AtDRB-like_rpt1"/>
    <property type="match status" value="1"/>
</dbReference>
<dbReference type="PROSITE" id="PS50137">
    <property type="entry name" value="DS_RBD"/>
    <property type="match status" value="2"/>
</dbReference>
<feature type="compositionally biased region" description="Polar residues" evidence="5">
    <location>
        <begin position="559"/>
        <end position="570"/>
    </location>
</feature>
<gene>
    <name evidence="7" type="ORF">M6B38_414745</name>
</gene>
<feature type="region of interest" description="Disordered" evidence="5">
    <location>
        <begin position="188"/>
        <end position="221"/>
    </location>
</feature>
<accession>A0AAX6FJF8</accession>
<evidence type="ECO:0000256" key="1">
    <source>
        <dbReference type="ARBA" id="ARBA00022737"/>
    </source>
</evidence>
<evidence type="ECO:0000313" key="7">
    <source>
        <dbReference type="EMBL" id="KAJ6816577.1"/>
    </source>
</evidence>
<dbReference type="PANTHER" id="PTHR46031">
    <property type="match status" value="1"/>
</dbReference>
<comment type="function">
    <text evidence="3">Binds double-stranded RNA.</text>
</comment>
<evidence type="ECO:0000259" key="6">
    <source>
        <dbReference type="PROSITE" id="PS50137"/>
    </source>
</evidence>
<dbReference type="GO" id="GO:0003725">
    <property type="term" value="F:double-stranded RNA binding"/>
    <property type="evidence" value="ECO:0007669"/>
    <property type="project" value="InterPro"/>
</dbReference>
<dbReference type="SMART" id="SM00358">
    <property type="entry name" value="DSRM"/>
    <property type="match status" value="2"/>
</dbReference>
<organism evidence="7 8">
    <name type="scientific">Iris pallida</name>
    <name type="common">Sweet iris</name>
    <dbReference type="NCBI Taxonomy" id="29817"/>
    <lineage>
        <taxon>Eukaryota</taxon>
        <taxon>Viridiplantae</taxon>
        <taxon>Streptophyta</taxon>
        <taxon>Embryophyta</taxon>
        <taxon>Tracheophyta</taxon>
        <taxon>Spermatophyta</taxon>
        <taxon>Magnoliopsida</taxon>
        <taxon>Liliopsida</taxon>
        <taxon>Asparagales</taxon>
        <taxon>Iridaceae</taxon>
        <taxon>Iridoideae</taxon>
        <taxon>Irideae</taxon>
        <taxon>Iris</taxon>
    </lineage>
</organism>
<protein>
    <submittedName>
        <fullName evidence="7">Double-stranded RNA-binding protein 2-like</fullName>
    </submittedName>
</protein>
<dbReference type="CDD" id="cd19908">
    <property type="entry name" value="DSRM_AtDRB-like_rpt2"/>
    <property type="match status" value="1"/>
</dbReference>
<dbReference type="FunFam" id="3.30.160.20:FF:000036">
    <property type="entry name" value="Double-stranded RNA-binding protein 2"/>
    <property type="match status" value="2"/>
</dbReference>
<dbReference type="Proteomes" id="UP001140949">
    <property type="component" value="Unassembled WGS sequence"/>
</dbReference>
<feature type="domain" description="DRBM" evidence="6">
    <location>
        <begin position="87"/>
        <end position="155"/>
    </location>
</feature>
<comment type="caution">
    <text evidence="7">The sequence shown here is derived from an EMBL/GenBank/DDBJ whole genome shotgun (WGS) entry which is preliminary data.</text>
</comment>
<evidence type="ECO:0000313" key="8">
    <source>
        <dbReference type="Proteomes" id="UP001140949"/>
    </source>
</evidence>